<proteinExistence type="inferred from homology"/>
<evidence type="ECO:0000256" key="10">
    <source>
        <dbReference type="SAM" id="Phobius"/>
    </source>
</evidence>
<dbReference type="EC" id="3.4.23.43" evidence="9"/>
<evidence type="ECO:0000259" key="12">
    <source>
        <dbReference type="Pfam" id="PF06750"/>
    </source>
</evidence>
<evidence type="ECO:0000313" key="14">
    <source>
        <dbReference type="Proteomes" id="UP000570361"/>
    </source>
</evidence>
<dbReference type="AlphaFoldDB" id="A0A7W5AU59"/>
<dbReference type="Gene3D" id="1.20.120.1220">
    <property type="match status" value="1"/>
</dbReference>
<keyword evidence="6 10" id="KW-1133">Transmembrane helix</keyword>
<evidence type="ECO:0000259" key="11">
    <source>
        <dbReference type="Pfam" id="PF01478"/>
    </source>
</evidence>
<comment type="caution">
    <text evidence="13">The sequence shown here is derived from an EMBL/GenBank/DDBJ whole genome shotgun (WGS) entry which is preliminary data.</text>
</comment>
<evidence type="ECO:0000256" key="3">
    <source>
        <dbReference type="ARBA" id="ARBA00022475"/>
    </source>
</evidence>
<dbReference type="GO" id="GO:0006465">
    <property type="term" value="P:signal peptide processing"/>
    <property type="evidence" value="ECO:0007669"/>
    <property type="project" value="TreeGrafter"/>
</dbReference>
<evidence type="ECO:0000313" key="13">
    <source>
        <dbReference type="EMBL" id="MBB3108728.1"/>
    </source>
</evidence>
<name>A0A7W5AU59_9BACL</name>
<feature type="transmembrane region" description="Helical" evidence="10">
    <location>
        <begin position="222"/>
        <end position="239"/>
    </location>
</feature>
<keyword evidence="9 13" id="KW-0808">Transferase</keyword>
<evidence type="ECO:0000256" key="9">
    <source>
        <dbReference type="RuleBase" id="RU003794"/>
    </source>
</evidence>
<accession>A0A7W5AU59</accession>
<dbReference type="RefSeq" id="WP_183597070.1">
    <property type="nucleotide sequence ID" value="NZ_JACHXK010000001.1"/>
</dbReference>
<dbReference type="GO" id="GO:0032259">
    <property type="term" value="P:methylation"/>
    <property type="evidence" value="ECO:0007669"/>
    <property type="project" value="UniProtKB-KW"/>
</dbReference>
<dbReference type="InterPro" id="IPR000045">
    <property type="entry name" value="Prepilin_IV_endopep_pep"/>
</dbReference>
<evidence type="ECO:0000256" key="5">
    <source>
        <dbReference type="ARBA" id="ARBA00022692"/>
    </source>
</evidence>
<keyword evidence="9" id="KW-0645">Protease</keyword>
<keyword evidence="9 13" id="KW-0489">Methyltransferase</keyword>
<evidence type="ECO:0000256" key="6">
    <source>
        <dbReference type="ARBA" id="ARBA00022989"/>
    </source>
</evidence>
<feature type="transmembrane region" description="Helical" evidence="10">
    <location>
        <begin position="68"/>
        <end position="88"/>
    </location>
</feature>
<feature type="transmembrane region" description="Helical" evidence="10">
    <location>
        <begin position="179"/>
        <end position="210"/>
    </location>
</feature>
<feature type="transmembrane region" description="Helical" evidence="10">
    <location>
        <begin position="94"/>
        <end position="115"/>
    </location>
</feature>
<dbReference type="GO" id="GO:0008168">
    <property type="term" value="F:methyltransferase activity"/>
    <property type="evidence" value="ECO:0007669"/>
    <property type="project" value="UniProtKB-KW"/>
</dbReference>
<dbReference type="PANTHER" id="PTHR30487:SF0">
    <property type="entry name" value="PREPILIN LEADER PEPTIDASE_N-METHYLTRANSFERASE-RELATED"/>
    <property type="match status" value="1"/>
</dbReference>
<dbReference type="EC" id="2.1.1.-" evidence="9"/>
<dbReference type="Pfam" id="PF06750">
    <property type="entry name" value="A24_N_bact"/>
    <property type="match status" value="1"/>
</dbReference>
<dbReference type="Proteomes" id="UP000570361">
    <property type="component" value="Unassembled WGS sequence"/>
</dbReference>
<evidence type="ECO:0000256" key="4">
    <source>
        <dbReference type="ARBA" id="ARBA00022519"/>
    </source>
</evidence>
<sequence length="251" mass="27033">MTIAIAIYLFILGLACGSFYNVVGLRVPAKQSVVHPPSHCTSCGTQLRRRDLVPVLSYVLSKGKCRHCGAGVSFVYPLGELLTGLLFAGMYLRFGFTLDMLMGLLLVSLSVIITVSDLKYQLIPNTILLAFLPFLAVLRVYHHDLPLWEYLLGALVGGGVIVLVILLSRGGMGLGDAKLLAVLGLVVGYKLILIALFLACLVGTLIGGPLLALRIVKRKQPIPFGPFLALGTLLAYCYGDQLLNSYLSLIS</sequence>
<keyword evidence="9 13" id="KW-0378">Hydrolase</keyword>
<comment type="function">
    <text evidence="9">Plays an essential role in type IV pili and type II pseudopili formation by proteolytically removing the leader sequence from substrate proteins and subsequently monomethylating the alpha-amino group of the newly exposed N-terminal phenylalanine.</text>
</comment>
<evidence type="ECO:0000256" key="7">
    <source>
        <dbReference type="ARBA" id="ARBA00023136"/>
    </source>
</evidence>
<feature type="transmembrane region" description="Helical" evidence="10">
    <location>
        <begin position="6"/>
        <end position="23"/>
    </location>
</feature>
<feature type="domain" description="Prepilin peptidase A24 N-terminal" evidence="12">
    <location>
        <begin position="11"/>
        <end position="94"/>
    </location>
</feature>
<keyword evidence="14" id="KW-1185">Reference proteome</keyword>
<comment type="similarity">
    <text evidence="2 8">Belongs to the peptidase A24 family.</text>
</comment>
<dbReference type="GO" id="GO:0005886">
    <property type="term" value="C:plasma membrane"/>
    <property type="evidence" value="ECO:0007669"/>
    <property type="project" value="UniProtKB-SubCell"/>
</dbReference>
<dbReference type="EMBL" id="JACHXK010000001">
    <property type="protein sequence ID" value="MBB3108728.1"/>
    <property type="molecule type" value="Genomic_DNA"/>
</dbReference>
<dbReference type="GO" id="GO:0004190">
    <property type="term" value="F:aspartic-type endopeptidase activity"/>
    <property type="evidence" value="ECO:0007669"/>
    <property type="project" value="UniProtKB-EC"/>
</dbReference>
<dbReference type="PRINTS" id="PR00864">
    <property type="entry name" value="PREPILNPTASE"/>
</dbReference>
<keyword evidence="9" id="KW-0511">Multifunctional enzyme</keyword>
<dbReference type="PANTHER" id="PTHR30487">
    <property type="entry name" value="TYPE 4 PREPILIN-LIKE PROTEINS LEADER PEPTIDE-PROCESSING ENZYME"/>
    <property type="match status" value="1"/>
</dbReference>
<protein>
    <recommendedName>
        <fullName evidence="9">Prepilin leader peptidase/N-methyltransferase</fullName>
        <ecNumber evidence="9">2.1.1.-</ecNumber>
        <ecNumber evidence="9">3.4.23.43</ecNumber>
    </recommendedName>
</protein>
<dbReference type="Pfam" id="PF01478">
    <property type="entry name" value="Peptidase_A24"/>
    <property type="match status" value="1"/>
</dbReference>
<reference evidence="13 14" key="1">
    <citation type="submission" date="2020-08" db="EMBL/GenBank/DDBJ databases">
        <title>Genomic Encyclopedia of Type Strains, Phase III (KMG-III): the genomes of soil and plant-associated and newly described type strains.</title>
        <authorList>
            <person name="Whitman W."/>
        </authorList>
    </citation>
    <scope>NUCLEOTIDE SEQUENCE [LARGE SCALE GENOMIC DNA]</scope>
    <source>
        <strain evidence="13 14">CECT 5862</strain>
    </source>
</reference>
<keyword evidence="7 10" id="KW-0472">Membrane</keyword>
<feature type="domain" description="Prepilin type IV endopeptidase peptidase" evidence="11">
    <location>
        <begin position="104"/>
        <end position="207"/>
    </location>
</feature>
<dbReference type="InterPro" id="IPR014032">
    <property type="entry name" value="Peptidase_A24A_bac"/>
</dbReference>
<feature type="transmembrane region" description="Helical" evidence="10">
    <location>
        <begin position="122"/>
        <end position="141"/>
    </location>
</feature>
<dbReference type="InterPro" id="IPR010627">
    <property type="entry name" value="Prepilin_pept_A24_N"/>
</dbReference>
<organism evidence="13 14">
    <name type="scientific">Paenibacillus phyllosphaerae</name>
    <dbReference type="NCBI Taxonomy" id="274593"/>
    <lineage>
        <taxon>Bacteria</taxon>
        <taxon>Bacillati</taxon>
        <taxon>Bacillota</taxon>
        <taxon>Bacilli</taxon>
        <taxon>Bacillales</taxon>
        <taxon>Paenibacillaceae</taxon>
        <taxon>Paenibacillus</taxon>
    </lineage>
</organism>
<feature type="transmembrane region" description="Helical" evidence="10">
    <location>
        <begin position="147"/>
        <end position="167"/>
    </location>
</feature>
<comment type="catalytic activity">
    <reaction evidence="9">
        <text>Typically cleaves a -Gly-|-Phe- bond to release an N-terminal, basic peptide of 5-8 residues from type IV prepilin, and then N-methylates the new N-terminal amino group, the methyl donor being S-adenosyl-L-methionine.</text>
        <dbReference type="EC" id="3.4.23.43"/>
    </reaction>
</comment>
<keyword evidence="3" id="KW-1003">Cell membrane</keyword>
<evidence type="ECO:0000256" key="1">
    <source>
        <dbReference type="ARBA" id="ARBA00004429"/>
    </source>
</evidence>
<gene>
    <name evidence="13" type="ORF">FHS18_000756</name>
</gene>
<dbReference type="InterPro" id="IPR050882">
    <property type="entry name" value="Prepilin_peptidase/N-MTase"/>
</dbReference>
<evidence type="ECO:0000256" key="2">
    <source>
        <dbReference type="ARBA" id="ARBA00005801"/>
    </source>
</evidence>
<keyword evidence="5 9" id="KW-0812">Transmembrane</keyword>
<keyword evidence="4" id="KW-0997">Cell inner membrane</keyword>
<comment type="subcellular location">
    <subcellularLocation>
        <location evidence="1">Cell inner membrane</location>
        <topology evidence="1">Multi-pass membrane protein</topology>
    </subcellularLocation>
    <subcellularLocation>
        <location evidence="9">Cell membrane</location>
        <topology evidence="9">Multi-pass membrane protein</topology>
    </subcellularLocation>
</comment>
<evidence type="ECO:0000256" key="8">
    <source>
        <dbReference type="RuleBase" id="RU003793"/>
    </source>
</evidence>